<keyword evidence="2" id="KW-0902">Two-component regulatory system</keyword>
<evidence type="ECO:0000259" key="4">
    <source>
        <dbReference type="PROSITE" id="PS50110"/>
    </source>
</evidence>
<dbReference type="InterPro" id="IPR001789">
    <property type="entry name" value="Sig_transdc_resp-reg_receiver"/>
</dbReference>
<dbReference type="EMBL" id="LCEQ01000028">
    <property type="protein sequence ID" value="KKS74772.1"/>
    <property type="molecule type" value="Genomic_DNA"/>
</dbReference>
<evidence type="ECO:0000256" key="3">
    <source>
        <dbReference type="PROSITE-ProRule" id="PRU00169"/>
    </source>
</evidence>
<evidence type="ECO:0000256" key="1">
    <source>
        <dbReference type="ARBA" id="ARBA00022553"/>
    </source>
</evidence>
<protein>
    <recommendedName>
        <fullName evidence="4">Response regulatory domain-containing protein</fullName>
    </recommendedName>
</protein>
<dbReference type="AlphaFoldDB" id="A0A0G1BN69"/>
<dbReference type="GO" id="GO:0000160">
    <property type="term" value="P:phosphorelay signal transduction system"/>
    <property type="evidence" value="ECO:0007669"/>
    <property type="project" value="UniProtKB-KW"/>
</dbReference>
<comment type="caution">
    <text evidence="3">Lacks conserved residue(s) required for the propagation of feature annotation.</text>
</comment>
<evidence type="ECO:0000313" key="6">
    <source>
        <dbReference type="Proteomes" id="UP000034563"/>
    </source>
</evidence>
<dbReference type="PANTHER" id="PTHR44591">
    <property type="entry name" value="STRESS RESPONSE REGULATOR PROTEIN 1"/>
    <property type="match status" value="1"/>
</dbReference>
<evidence type="ECO:0000313" key="5">
    <source>
        <dbReference type="EMBL" id="KKS74772.1"/>
    </source>
</evidence>
<dbReference type="Gene3D" id="3.40.50.2300">
    <property type="match status" value="1"/>
</dbReference>
<accession>A0A0G1BN69</accession>
<dbReference type="SMART" id="SM00448">
    <property type="entry name" value="REC"/>
    <property type="match status" value="1"/>
</dbReference>
<dbReference type="PROSITE" id="PS50110">
    <property type="entry name" value="RESPONSE_REGULATORY"/>
    <property type="match status" value="1"/>
</dbReference>
<dbReference type="Pfam" id="PF00072">
    <property type="entry name" value="Response_reg"/>
    <property type="match status" value="1"/>
</dbReference>
<gene>
    <name evidence="5" type="ORF">UV48_C0028G0007</name>
</gene>
<dbReference type="PANTHER" id="PTHR44591:SF14">
    <property type="entry name" value="PROTEIN PILG"/>
    <property type="match status" value="1"/>
</dbReference>
<dbReference type="CDD" id="cd00156">
    <property type="entry name" value="REC"/>
    <property type="match status" value="1"/>
</dbReference>
<proteinExistence type="predicted"/>
<evidence type="ECO:0000256" key="2">
    <source>
        <dbReference type="ARBA" id="ARBA00023012"/>
    </source>
</evidence>
<keyword evidence="1" id="KW-0597">Phosphoprotein</keyword>
<name>A0A0G1BN69_9BACT</name>
<organism evidence="5 6">
    <name type="scientific">Candidatus Azambacteria bacterium GW2011_GWA2_42_9</name>
    <dbReference type="NCBI Taxonomy" id="1618613"/>
    <lineage>
        <taxon>Bacteria</taxon>
        <taxon>Candidatus Azamiibacteriota</taxon>
    </lineage>
</organism>
<feature type="domain" description="Response regulatory" evidence="4">
    <location>
        <begin position="7"/>
        <end position="124"/>
    </location>
</feature>
<dbReference type="InterPro" id="IPR050595">
    <property type="entry name" value="Bact_response_regulator"/>
</dbReference>
<dbReference type="InterPro" id="IPR011006">
    <property type="entry name" value="CheY-like_superfamily"/>
</dbReference>
<reference evidence="5 6" key="1">
    <citation type="journal article" date="2015" name="Nature">
        <title>rRNA introns, odd ribosomes, and small enigmatic genomes across a large radiation of phyla.</title>
        <authorList>
            <person name="Brown C.T."/>
            <person name="Hug L.A."/>
            <person name="Thomas B.C."/>
            <person name="Sharon I."/>
            <person name="Castelle C.J."/>
            <person name="Singh A."/>
            <person name="Wilkins M.J."/>
            <person name="Williams K.H."/>
            <person name="Banfield J.F."/>
        </authorList>
    </citation>
    <scope>NUCLEOTIDE SEQUENCE [LARGE SCALE GENOMIC DNA]</scope>
</reference>
<comment type="caution">
    <text evidence="5">The sequence shown here is derived from an EMBL/GenBank/DDBJ whole genome shotgun (WGS) entry which is preliminary data.</text>
</comment>
<dbReference type="Proteomes" id="UP000034563">
    <property type="component" value="Unassembled WGS sequence"/>
</dbReference>
<sequence>MNDTIIKILIVDDDEFLQGVYTKNFRDEGFEVLTARDGEEAWEIISGGNVPDVVFTGIIMPKMTGFELIAKMQADPKLAKIPVAINSHRGRSEDEKLARQMGVDDFIVQGATTPAEAVRRIKLLLGLQKSFKIAILTERFDGRALINTLNKQRGFHHEIKEGEVGLELQAEPELNKFKVRIISDDKSA</sequence>
<dbReference type="SUPFAM" id="SSF52172">
    <property type="entry name" value="CheY-like"/>
    <property type="match status" value="1"/>
</dbReference>